<keyword evidence="6 7" id="KW-0012">Acyltransferase</keyword>
<proteinExistence type="predicted"/>
<dbReference type="PANTHER" id="PTHR30606">
    <property type="entry name" value="LIPID A BIOSYNTHESIS LAUROYL ACYLTRANSFERASE"/>
    <property type="match status" value="1"/>
</dbReference>
<keyword evidence="5" id="KW-0472">Membrane</keyword>
<dbReference type="InterPro" id="IPR004960">
    <property type="entry name" value="LipA_acyltrans"/>
</dbReference>
<accession>A0ABZ0S3T5</accession>
<name>A0ABZ0S3T5_9GAMM</name>
<dbReference type="RefSeq" id="WP_328985940.1">
    <property type="nucleotide sequence ID" value="NZ_CP121472.1"/>
</dbReference>
<organism evidence="7 8">
    <name type="scientific">Thiorhodovibrio winogradskyi</name>
    <dbReference type="NCBI Taxonomy" id="77007"/>
    <lineage>
        <taxon>Bacteria</taxon>
        <taxon>Pseudomonadati</taxon>
        <taxon>Pseudomonadota</taxon>
        <taxon>Gammaproteobacteria</taxon>
        <taxon>Chromatiales</taxon>
        <taxon>Chromatiaceae</taxon>
        <taxon>Thiorhodovibrio</taxon>
    </lineage>
</organism>
<evidence type="ECO:0000256" key="5">
    <source>
        <dbReference type="ARBA" id="ARBA00023136"/>
    </source>
</evidence>
<dbReference type="CDD" id="cd07984">
    <property type="entry name" value="LPLAT_LABLAT-like"/>
    <property type="match status" value="1"/>
</dbReference>
<dbReference type="Proteomes" id="UP001432180">
    <property type="component" value="Chromosome"/>
</dbReference>
<evidence type="ECO:0000313" key="8">
    <source>
        <dbReference type="Proteomes" id="UP001432180"/>
    </source>
</evidence>
<keyword evidence="3" id="KW-0997">Cell inner membrane</keyword>
<dbReference type="EMBL" id="CP121472">
    <property type="protein sequence ID" value="WPL15363.1"/>
    <property type="molecule type" value="Genomic_DNA"/>
</dbReference>
<protein>
    <submittedName>
        <fullName evidence="7">Lipid A biosynthesis lauroyl acyltransferase</fullName>
        <ecNumber evidence="7">2.3.1.-</ecNumber>
    </submittedName>
</protein>
<gene>
    <name evidence="7" type="primary">htrB_1</name>
    <name evidence="7" type="ORF">Thiowin_00259</name>
</gene>
<keyword evidence="8" id="KW-1185">Reference proteome</keyword>
<keyword evidence="4 7" id="KW-0808">Transferase</keyword>
<keyword evidence="2" id="KW-1003">Cell membrane</keyword>
<dbReference type="PANTHER" id="PTHR30606:SF10">
    <property type="entry name" value="PHOSPHATIDYLINOSITOL MANNOSIDE ACYLTRANSFERASE"/>
    <property type="match status" value="1"/>
</dbReference>
<dbReference type="EC" id="2.3.1.-" evidence="7"/>
<evidence type="ECO:0000256" key="4">
    <source>
        <dbReference type="ARBA" id="ARBA00022679"/>
    </source>
</evidence>
<evidence type="ECO:0000256" key="3">
    <source>
        <dbReference type="ARBA" id="ARBA00022519"/>
    </source>
</evidence>
<evidence type="ECO:0000256" key="6">
    <source>
        <dbReference type="ARBA" id="ARBA00023315"/>
    </source>
</evidence>
<evidence type="ECO:0000256" key="1">
    <source>
        <dbReference type="ARBA" id="ARBA00004533"/>
    </source>
</evidence>
<reference evidence="7 8" key="1">
    <citation type="journal article" date="2023" name="Microorganisms">
        <title>Thiorhodovibrio frisius and Trv. litoralis spp. nov., Two Novel Members from a Clade of Fastidious Purple Sulfur Bacteria That Exhibit Unique Red-Shifted Light-Harvesting Capabilities.</title>
        <authorList>
            <person name="Methner A."/>
            <person name="Kuzyk S.B."/>
            <person name="Petersen J."/>
            <person name="Bauer S."/>
            <person name="Brinkmann H."/>
            <person name="Sichau K."/>
            <person name="Wanner G."/>
            <person name="Wolf J."/>
            <person name="Neumann-Schaal M."/>
            <person name="Henke P."/>
            <person name="Tank M."/>
            <person name="Sproer C."/>
            <person name="Bunk B."/>
            <person name="Overmann J."/>
        </authorList>
    </citation>
    <scope>NUCLEOTIDE SEQUENCE [LARGE SCALE GENOMIC DNA]</scope>
    <source>
        <strain evidence="7 8">DSM 6702</strain>
    </source>
</reference>
<evidence type="ECO:0000256" key="2">
    <source>
        <dbReference type="ARBA" id="ARBA00022475"/>
    </source>
</evidence>
<dbReference type="Pfam" id="PF03279">
    <property type="entry name" value="Lip_A_acyltrans"/>
    <property type="match status" value="1"/>
</dbReference>
<comment type="subcellular location">
    <subcellularLocation>
        <location evidence="1">Cell inner membrane</location>
    </subcellularLocation>
</comment>
<sequence>MAAPTTERNTLFEKISDKRLDKRAWLERIARALMQLLARLPLPIVHRLGGTVGTLVAWLPNRQRRNTLINIGLCLPGLGRDQATALRDNCLREFGKTYAEIAHLWLRPNDEVLRLVRETRGTELLARQPGTGLIVLSPHLGAWELAGQYLAAQGPTAIFYKPQKYLDDLILTARKRGGATLAPITARGIRVLVQALQRGDYVGILPDQAPRADKGAVFAPFFGIPAYTMLLVNRLARKTGAPVVFLFAERLDQGRGYRVHCLRAPEAVASDDDEAAAAALNQGIAECVRVCPEQYLWPYRRFRERPEGLPRFYAGQLSDSAAWRQVKQLRARLSKLKTSETES</sequence>
<dbReference type="PIRSF" id="PIRSF026649">
    <property type="entry name" value="MsbB"/>
    <property type="match status" value="1"/>
</dbReference>
<evidence type="ECO:0000313" key="7">
    <source>
        <dbReference type="EMBL" id="WPL15363.1"/>
    </source>
</evidence>
<dbReference type="GO" id="GO:0016746">
    <property type="term" value="F:acyltransferase activity"/>
    <property type="evidence" value="ECO:0007669"/>
    <property type="project" value="UniProtKB-KW"/>
</dbReference>